<gene>
    <name evidence="2" type="primary">LOC101662521</name>
</gene>
<proteinExistence type="predicted"/>
<accession>A0AC55D9R4</accession>
<protein>
    <submittedName>
        <fullName evidence="2">Zinc finger protein 613 isoform X1</fullName>
    </submittedName>
</protein>
<sequence>MIKAQESLTFSDVVVKFTWEEWQLLDPAQKDLYQDVMSENYRNLLSVGYQGHKQDAPSGWAPGEPPWTMSDENHHWGTSSGEVVRRENQKIDHHLLGYSQNERRLDKQEQRCHTDALENIIQWHKTHFPLRENCDIFDLYEKAVKSSLTLPAVNQCRNEVENAAEPHGDENAFLHVDHEPRCTQMTLPDSQKSNCTHSSHISHQVTHKIEKLHVGDEAGKAFLSPSFPPGGQNMHDGEKRYRCSLCGEIFFKKFKLMEHHHTTHEGQKPFKCSECGKAYLHKSHLSTHQKTHKAEKPYKCSECGKGFIQKTDLTIHQRTHTGEKPYICGECGKGFIQNTHLTLHQRIHTGEKPYMCSECGKSFKRKGSLIIHQRTHTGEKLYVCNVCGKGCNYKGNLIIHQRTHTGEKPYVCSECGKAFSQKSCLIAHQRFHTGKNPFSCNECGKSYTQQATLISHRKIHTGEKPFQCSECWKAFNTKPKLVAHQRSHTGETPFSCNVCGQTFGYASSCNAHKRKHKRERQVDSIKLEPSTTNQSSSHASNMTQERSPVDTLTMQVSSTAAQTSGNVSGLLTNGNIVLVGQPVARFNPSSDNTEFSQQRSPMSTVNVVLPMSTMHAAGPPVTSYVLFYVPLSL</sequence>
<organism evidence="1 2">
    <name type="scientific">Echinops telfairi</name>
    <name type="common">Lesser hedgehog tenrec</name>
    <dbReference type="NCBI Taxonomy" id="9371"/>
    <lineage>
        <taxon>Eukaryota</taxon>
        <taxon>Metazoa</taxon>
        <taxon>Chordata</taxon>
        <taxon>Craniata</taxon>
        <taxon>Vertebrata</taxon>
        <taxon>Euteleostomi</taxon>
        <taxon>Mammalia</taxon>
        <taxon>Eutheria</taxon>
        <taxon>Afrotheria</taxon>
        <taxon>Tenrecidae</taxon>
        <taxon>Tenrecinae</taxon>
        <taxon>Echinops</taxon>
    </lineage>
</organism>
<evidence type="ECO:0000313" key="2">
    <source>
        <dbReference type="RefSeq" id="XP_045148494.1"/>
    </source>
</evidence>
<dbReference type="RefSeq" id="XP_045148494.1">
    <property type="nucleotide sequence ID" value="XM_045292559.1"/>
</dbReference>
<keyword evidence="1" id="KW-1185">Reference proteome</keyword>
<evidence type="ECO:0000313" key="1">
    <source>
        <dbReference type="Proteomes" id="UP000694863"/>
    </source>
</evidence>
<dbReference type="Proteomes" id="UP000694863">
    <property type="component" value="Unplaced"/>
</dbReference>
<name>A0AC55D9R4_ECHTE</name>
<reference evidence="2" key="1">
    <citation type="submission" date="2025-08" db="UniProtKB">
        <authorList>
            <consortium name="RefSeq"/>
        </authorList>
    </citation>
    <scope>IDENTIFICATION</scope>
</reference>